<evidence type="ECO:0000256" key="1">
    <source>
        <dbReference type="SAM" id="MobiDB-lite"/>
    </source>
</evidence>
<feature type="domain" description="DUF397" evidence="2">
    <location>
        <begin position="5"/>
        <end position="56"/>
    </location>
</feature>
<evidence type="ECO:0000313" key="3">
    <source>
        <dbReference type="EMBL" id="MBB6118482.1"/>
    </source>
</evidence>
<keyword evidence="4" id="KW-1185">Reference proteome</keyword>
<protein>
    <recommendedName>
        <fullName evidence="2">DUF397 domain-containing protein</fullName>
    </recommendedName>
</protein>
<dbReference type="RefSeq" id="WP_184286415.1">
    <property type="nucleotide sequence ID" value="NZ_JACHJO010000001.1"/>
</dbReference>
<dbReference type="Pfam" id="PF04149">
    <property type="entry name" value="DUF397"/>
    <property type="match status" value="1"/>
</dbReference>
<dbReference type="InterPro" id="IPR007278">
    <property type="entry name" value="DUF397"/>
</dbReference>
<reference evidence="3 4" key="1">
    <citation type="submission" date="2020-08" db="EMBL/GenBank/DDBJ databases">
        <title>Genomic Encyclopedia of Type Strains, Phase III (KMG-III): the genomes of soil and plant-associated and newly described type strains.</title>
        <authorList>
            <person name="Whitman W."/>
        </authorList>
    </citation>
    <scope>NUCLEOTIDE SEQUENCE [LARGE SCALE GENOMIC DNA]</scope>
    <source>
        <strain evidence="3 4">CECT 8712</strain>
    </source>
</reference>
<evidence type="ECO:0000313" key="4">
    <source>
        <dbReference type="Proteomes" id="UP000536604"/>
    </source>
</evidence>
<evidence type="ECO:0000259" key="2">
    <source>
        <dbReference type="Pfam" id="PF04149"/>
    </source>
</evidence>
<feature type="region of interest" description="Disordered" evidence="1">
    <location>
        <begin position="1"/>
        <end position="21"/>
    </location>
</feature>
<proteinExistence type="predicted"/>
<accession>A0A841IK84</accession>
<name>A0A841IK84_9ACTN</name>
<organism evidence="3 4">
    <name type="scientific">Nocardiopsis algeriensis</name>
    <dbReference type="NCBI Taxonomy" id="1478215"/>
    <lineage>
        <taxon>Bacteria</taxon>
        <taxon>Bacillati</taxon>
        <taxon>Actinomycetota</taxon>
        <taxon>Actinomycetes</taxon>
        <taxon>Streptosporangiales</taxon>
        <taxon>Nocardiopsidaceae</taxon>
        <taxon>Nocardiopsis</taxon>
    </lineage>
</organism>
<gene>
    <name evidence="3" type="ORF">FHS13_000410</name>
</gene>
<comment type="caution">
    <text evidence="3">The sequence shown here is derived from an EMBL/GenBank/DDBJ whole genome shotgun (WGS) entry which is preliminary data.</text>
</comment>
<sequence length="60" mass="6630">MMDERWKKSSHSNGHGGDCVEARGDMAVSRVLVRDTRNRELGHLDVPAGEWASLLGLLRG</sequence>
<dbReference type="EMBL" id="JACHJO010000001">
    <property type="protein sequence ID" value="MBB6118482.1"/>
    <property type="molecule type" value="Genomic_DNA"/>
</dbReference>
<dbReference type="AlphaFoldDB" id="A0A841IK84"/>
<dbReference type="Proteomes" id="UP000536604">
    <property type="component" value="Unassembled WGS sequence"/>
</dbReference>